<dbReference type="AlphaFoldDB" id="A0A0F9JFU3"/>
<name>A0A0F9JFU3_9ZZZZ</name>
<reference evidence="1" key="1">
    <citation type="journal article" date="2015" name="Nature">
        <title>Complex archaea that bridge the gap between prokaryotes and eukaryotes.</title>
        <authorList>
            <person name="Spang A."/>
            <person name="Saw J.H."/>
            <person name="Jorgensen S.L."/>
            <person name="Zaremba-Niedzwiedzka K."/>
            <person name="Martijn J."/>
            <person name="Lind A.E."/>
            <person name="van Eijk R."/>
            <person name="Schleper C."/>
            <person name="Guy L."/>
            <person name="Ettema T.J."/>
        </authorList>
    </citation>
    <scope>NUCLEOTIDE SEQUENCE</scope>
</reference>
<proteinExistence type="predicted"/>
<sequence>MSVYPLNIDSDIEISRVDDNITEVGSDVINALRDAVFAIENTLGVNPQGNMQDLVARVNKVIDEDGNIKTSSISAHGLVTLPITNIHIGSSAAIEEDKLDLDYPTATLNALVSSTRSDINAISTSLTNISILNTRHFNGITNRHDGYQIDLLADVMGVDKVEPALHNLDNALTDHKNLSSGVHAASSVSVNDEFVNISASDVQSALVKLDNIGLGGIQTHQDILHENAISLSNRGEQGKQGNLKETTLAGTIYQTDHAKATDIFQIMRPNASRVTGKNHDLKALSIVTAKTLRIQAGGIERSTLDVNLSSVIPTDDIDQIISAVNVVAREEHYPISAYNTGGKLTISHNIPGNEFTIQILNTVSLSASSALGFGDVTSTEFRWSDNYHSCYIGGKRVTGIKSFINTYHTHSTSPLSTIVLGLGDLTQYGLTTSSEGRVLCHITNHSTSPSSNGTYYITSFPNSATFILNKDIPLGSFNIEIAADSINFTNSANGELFDIFIEAGTDGYSTITKSNRVSYGPISGISLRSISENFPTSDVAWKVDSSNSVQLFKGDESGIITSIPTGFQGQVKVFMPDNVNSALFEVTGVPPNGKKSMTVSAFAGTDDKLYIGTVHYAGNFGLYTLKFVTDRRRLGGSVENKTEDELVRTTIEDVTKELRNNGVIMGLDVISSDSTSFKLRGGRALVDGRFVDVETQNITVNEYGASQRLLLLDRDGNFIIRSEFDSGYSFETLTDGDEHGDERGVAIICEFETDGSSIVDGYFQDRRLLVSNIDKRLVNTEAALNQQITQIRSTTKGSSWGFTVAESSIIDGYLGSIEVGQNHGFSYIPSQYETPTSVYGFLAGNATITTRVFQFSDTDTMITSVFRAIGMTHINVFVEMTYSGTGGGPFGVSGTTHIEVGIGTETGMTSLNIGADYARVKTINTGVLPVNSQTERYIASIPVNQIPLAENIMFDMVPRIRIVNSHYVDGGTSADQEPTITFNNIRIVTSSYSIAGDIDDVDGSSSSIGVTVGEIL</sequence>
<dbReference type="EMBL" id="LAZR01011533">
    <property type="protein sequence ID" value="KKM61186.1"/>
    <property type="molecule type" value="Genomic_DNA"/>
</dbReference>
<protein>
    <submittedName>
        <fullName evidence="1">Uncharacterized protein</fullName>
    </submittedName>
</protein>
<accession>A0A0F9JFU3</accession>
<comment type="caution">
    <text evidence="1">The sequence shown here is derived from an EMBL/GenBank/DDBJ whole genome shotgun (WGS) entry which is preliminary data.</text>
</comment>
<organism evidence="1">
    <name type="scientific">marine sediment metagenome</name>
    <dbReference type="NCBI Taxonomy" id="412755"/>
    <lineage>
        <taxon>unclassified sequences</taxon>
        <taxon>metagenomes</taxon>
        <taxon>ecological metagenomes</taxon>
    </lineage>
</organism>
<evidence type="ECO:0000313" key="1">
    <source>
        <dbReference type="EMBL" id="KKM61186.1"/>
    </source>
</evidence>
<gene>
    <name evidence="1" type="ORF">LCGC14_1534240</name>
</gene>